<comment type="caution">
    <text evidence="7">The sequence shown here is derived from an EMBL/GenBank/DDBJ whole genome shotgun (WGS) entry which is preliminary data.</text>
</comment>
<reference evidence="7" key="1">
    <citation type="submission" date="2019-12" db="EMBL/GenBank/DDBJ databases">
        <title>Genome sequencing and annotation of Brassica cretica.</title>
        <authorList>
            <person name="Studholme D.J."/>
            <person name="Sarris P.F."/>
        </authorList>
    </citation>
    <scope>NUCLEOTIDE SEQUENCE</scope>
    <source>
        <strain evidence="7">PFS-102/07</strain>
        <tissue evidence="7">Leaf</tissue>
    </source>
</reference>
<evidence type="ECO:0000256" key="3">
    <source>
        <dbReference type="ARBA" id="ARBA00022989"/>
    </source>
</evidence>
<feature type="compositionally biased region" description="Polar residues" evidence="5">
    <location>
        <begin position="1"/>
        <end position="10"/>
    </location>
</feature>
<dbReference type="EMBL" id="QGKY02000094">
    <property type="protein sequence ID" value="KAF2605559.1"/>
    <property type="molecule type" value="Genomic_DNA"/>
</dbReference>
<organism evidence="7">
    <name type="scientific">Brassica cretica</name>
    <name type="common">Mustard</name>
    <dbReference type="NCBI Taxonomy" id="69181"/>
    <lineage>
        <taxon>Eukaryota</taxon>
        <taxon>Viridiplantae</taxon>
        <taxon>Streptophyta</taxon>
        <taxon>Embryophyta</taxon>
        <taxon>Tracheophyta</taxon>
        <taxon>Spermatophyta</taxon>
        <taxon>Magnoliopsida</taxon>
        <taxon>eudicotyledons</taxon>
        <taxon>Gunneridae</taxon>
        <taxon>Pentapetalae</taxon>
        <taxon>rosids</taxon>
        <taxon>malvids</taxon>
        <taxon>Brassicales</taxon>
        <taxon>Brassicaceae</taxon>
        <taxon>Brassiceae</taxon>
        <taxon>Brassica</taxon>
    </lineage>
</organism>
<dbReference type="Pfam" id="PF03124">
    <property type="entry name" value="EXS"/>
    <property type="match status" value="1"/>
</dbReference>
<evidence type="ECO:0000313" key="7">
    <source>
        <dbReference type="EMBL" id="KAF2605559.1"/>
    </source>
</evidence>
<dbReference type="GO" id="GO:0016020">
    <property type="term" value="C:membrane"/>
    <property type="evidence" value="ECO:0007669"/>
    <property type="project" value="UniProtKB-SubCell"/>
</dbReference>
<sequence>MFENPVTSSPHLRKSGSKSLFLDPGVSGHLGGASEMGGDLKGSSSPLQITTMVPSPIFLWRFKVATIAWFEADAVCGSHQIAIPLVLVFPYICRLLQCLRQYKDTKEKSSLLNAVPVIFLSALKYHVMPESWTSFYRPLWLFSSVINSLYSFYWDVTRDWDLSGFTKIFKFSRPSNISYLLYGRQWVYFWVIGSNLVLRCAWTYKLSAHLRHNYITVFAVTAMEMFRRFQWVFFRVENEWNKITKSHPLAEISLEEDKLLGSATTHDV</sequence>
<keyword evidence="3" id="KW-1133">Transmembrane helix</keyword>
<evidence type="ECO:0000256" key="5">
    <source>
        <dbReference type="SAM" id="MobiDB-lite"/>
    </source>
</evidence>
<dbReference type="PROSITE" id="PS51380">
    <property type="entry name" value="EXS"/>
    <property type="match status" value="1"/>
</dbReference>
<dbReference type="GO" id="GO:0005737">
    <property type="term" value="C:cytoplasm"/>
    <property type="evidence" value="ECO:0007669"/>
    <property type="project" value="TreeGrafter"/>
</dbReference>
<evidence type="ECO:0000256" key="4">
    <source>
        <dbReference type="ARBA" id="ARBA00023136"/>
    </source>
</evidence>
<dbReference type="PANTHER" id="PTHR10783">
    <property type="entry name" value="XENOTROPIC AND POLYTROPIC RETROVIRUS RECEPTOR 1-RELATED"/>
    <property type="match status" value="1"/>
</dbReference>
<feature type="domain" description="EXS" evidence="6">
    <location>
        <begin position="74"/>
        <end position="267"/>
    </location>
</feature>
<keyword evidence="2" id="KW-0812">Transmembrane</keyword>
<proteinExistence type="predicted"/>
<dbReference type="PANTHER" id="PTHR10783:SF46">
    <property type="entry name" value="PROTEIN ERD1 HOMOLOG 2"/>
    <property type="match status" value="1"/>
</dbReference>
<keyword evidence="4" id="KW-0472">Membrane</keyword>
<comment type="subcellular location">
    <subcellularLocation>
        <location evidence="1">Membrane</location>
        <topology evidence="1">Multi-pass membrane protein</topology>
    </subcellularLocation>
</comment>
<protein>
    <recommendedName>
        <fullName evidence="6">EXS domain-containing protein</fullName>
    </recommendedName>
</protein>
<dbReference type="AlphaFoldDB" id="A0A8S9LHI3"/>
<accession>A0A8S9LHI3</accession>
<evidence type="ECO:0000256" key="2">
    <source>
        <dbReference type="ARBA" id="ARBA00022692"/>
    </source>
</evidence>
<dbReference type="InterPro" id="IPR004342">
    <property type="entry name" value="EXS_C"/>
</dbReference>
<evidence type="ECO:0000256" key="1">
    <source>
        <dbReference type="ARBA" id="ARBA00004141"/>
    </source>
</evidence>
<name>A0A8S9LHI3_BRACR</name>
<evidence type="ECO:0000259" key="6">
    <source>
        <dbReference type="PROSITE" id="PS51380"/>
    </source>
</evidence>
<gene>
    <name evidence="7" type="ORF">F2Q70_00027174</name>
</gene>
<feature type="region of interest" description="Disordered" evidence="5">
    <location>
        <begin position="1"/>
        <end position="20"/>
    </location>
</feature>